<dbReference type="Pfam" id="PF00664">
    <property type="entry name" value="ABC_membrane"/>
    <property type="match status" value="2"/>
</dbReference>
<feature type="domain" description="ABC transporter" evidence="10">
    <location>
        <begin position="513"/>
        <end position="750"/>
    </location>
</feature>
<reference evidence="12 13" key="2">
    <citation type="journal article" date="2012" name="Open Biol.">
        <title>Characteristics of nucleosomes and linker DNA regions on the genome of the basidiomycete Mixia osmundae revealed by mono- and dinucleosome mapping.</title>
        <authorList>
            <person name="Nishida H."/>
            <person name="Kondo S."/>
            <person name="Matsumoto T."/>
            <person name="Suzuki Y."/>
            <person name="Yoshikawa H."/>
            <person name="Taylor T.D."/>
            <person name="Sugiyama J."/>
        </authorList>
    </citation>
    <scope>NUCLEOTIDE SEQUENCE [LARGE SCALE GENOMIC DNA]</scope>
    <source>
        <strain evidence="13">CBS 9802 / IAM 14324 / JCM 22182 / KY 12970</strain>
    </source>
</reference>
<dbReference type="FunCoup" id="G7DSH5">
    <property type="interactions" value="133"/>
</dbReference>
<dbReference type="InterPro" id="IPR003593">
    <property type="entry name" value="AAA+_ATPase"/>
</dbReference>
<dbReference type="OrthoDB" id="6500128at2759"/>
<dbReference type="FunFam" id="3.40.50.300:FF:000218">
    <property type="entry name" value="Multidrug ABC transporter ATP-binding protein"/>
    <property type="match status" value="1"/>
</dbReference>
<dbReference type="HOGENOM" id="CLU_000604_84_3_1"/>
<proteinExistence type="inferred from homology"/>
<comment type="similarity">
    <text evidence="2">Belongs to the ABC transporter superfamily. ABCB family. Mitochondrial peptide exporter (TC 3.A.1.212) subfamily.</text>
</comment>
<keyword evidence="7 9" id="KW-0472">Membrane</keyword>
<dbReference type="InterPro" id="IPR039421">
    <property type="entry name" value="Type_1_exporter"/>
</dbReference>
<dbReference type="SMART" id="SM00382">
    <property type="entry name" value="AAA"/>
    <property type="match status" value="1"/>
</dbReference>
<organism evidence="12 13">
    <name type="scientific">Mixia osmundae (strain CBS 9802 / IAM 14324 / JCM 22182 / KY 12970)</name>
    <dbReference type="NCBI Taxonomy" id="764103"/>
    <lineage>
        <taxon>Eukaryota</taxon>
        <taxon>Fungi</taxon>
        <taxon>Dikarya</taxon>
        <taxon>Basidiomycota</taxon>
        <taxon>Pucciniomycotina</taxon>
        <taxon>Mixiomycetes</taxon>
        <taxon>Mixiales</taxon>
        <taxon>Mixiaceae</taxon>
        <taxon>Mixia</taxon>
    </lineage>
</organism>
<keyword evidence="3 9" id="KW-0812">Transmembrane</keyword>
<dbReference type="PROSITE" id="PS00211">
    <property type="entry name" value="ABC_TRANSPORTER_1"/>
    <property type="match status" value="1"/>
</dbReference>
<comment type="caution">
    <text evidence="12">The sequence shown here is derived from an EMBL/GenBank/DDBJ whole genome shotgun (WGS) entry which is preliminary data.</text>
</comment>
<evidence type="ECO:0000256" key="3">
    <source>
        <dbReference type="ARBA" id="ARBA00022692"/>
    </source>
</evidence>
<sequence>MTPSRGLSRAASSAASLNSRRQALVASIARPTRARELFVGSTAALVSSSDAARPRRPVPWPASARADRRAISWSASTARPWAMGKKACPACRALSSPSSLLRYQSTVAASAPQTASADRPHDQSQEVKQPAKVENGEEGLIPRLDRRRSAGELKRLWRLVLPEKKTISIATALLVVSSTVSLSVPYTLGRIIDLFSGNNASELPISLPAAAGFLAGFFLVGAAANTGRSILMRIAGQRIVNTLRVNAYTSVMRQDMSWYDLQGQPGKAIEAPKDTPTQDASNAVKSTGDLISRLSSDTSVVGDSLTRELSEALRSLVTAIAGVSMMFYISAKLTFVMLAIVPPVAIGAVFYGRFLKQLSRKVQKATADMVATTEERIGGIRTVHAFNAVQPIETKRFQLRVDEIFNLAKLDAVWTGVFYGSAGFSGNIVLLALLSYGGTLVSRGEISVGDLSSLILYTAYVGGSMTSTVSFYAVIMKGLGAAGRVFELLDAQPASVVLDQGAILPSNEPPRPLSFRDVKFAYPSRPGTEVLKGIDLTIEPGTSVAIAGGSGSGKSTLGNLLLRFYDPLSGIITYGKDDVRSLTPQSWRSVISIVPQDPYLFSDTIANNIAYGCPSATLNEIKAAAELANCDFIETLPQGFKTQVGARAAQLSGGQRQRLAIARALVRKPKILILDEATSALDASSETLVNDAIARITADLGLTTILIAHRLSTLRTADKVVLMADGRIAEAGTFEELSRRGTRFQQLVSSQMLTQQ</sequence>
<dbReference type="PROSITE" id="PS50929">
    <property type="entry name" value="ABC_TM1F"/>
    <property type="match status" value="1"/>
</dbReference>
<dbReference type="InterPro" id="IPR011527">
    <property type="entry name" value="ABC1_TM_dom"/>
</dbReference>
<dbReference type="Pfam" id="PF00005">
    <property type="entry name" value="ABC_tran"/>
    <property type="match status" value="1"/>
</dbReference>
<dbReference type="SUPFAM" id="SSF52540">
    <property type="entry name" value="P-loop containing nucleoside triphosphate hydrolases"/>
    <property type="match status" value="1"/>
</dbReference>
<dbReference type="GO" id="GO:0015421">
    <property type="term" value="F:ABC-type oligopeptide transporter activity"/>
    <property type="evidence" value="ECO:0007669"/>
    <property type="project" value="TreeGrafter"/>
</dbReference>
<protein>
    <recommendedName>
        <fullName evidence="14">ABC transporter domain-containing protein</fullName>
    </recommendedName>
</protein>
<keyword evidence="4" id="KW-0547">Nucleotide-binding</keyword>
<dbReference type="PANTHER" id="PTHR43394:SF1">
    <property type="entry name" value="ATP-BINDING CASSETTE SUB-FAMILY B MEMBER 10, MITOCHONDRIAL"/>
    <property type="match status" value="1"/>
</dbReference>
<keyword evidence="13" id="KW-1185">Reference proteome</keyword>
<feature type="region of interest" description="Disordered" evidence="8">
    <location>
        <begin position="111"/>
        <end position="140"/>
    </location>
</feature>
<dbReference type="STRING" id="764103.G7DSH5"/>
<comment type="subcellular location">
    <subcellularLocation>
        <location evidence="1">Membrane</location>
        <topology evidence="1">Multi-pass membrane protein</topology>
    </subcellularLocation>
</comment>
<feature type="transmembrane region" description="Helical" evidence="9">
    <location>
        <begin position="312"/>
        <end position="329"/>
    </location>
</feature>
<feature type="domain" description="ABC transmembrane type-1" evidence="11">
    <location>
        <begin position="169"/>
        <end position="477"/>
    </location>
</feature>
<evidence type="ECO:0000259" key="11">
    <source>
        <dbReference type="PROSITE" id="PS50929"/>
    </source>
</evidence>
<dbReference type="Gene3D" id="3.40.50.300">
    <property type="entry name" value="P-loop containing nucleotide triphosphate hydrolases"/>
    <property type="match status" value="1"/>
</dbReference>
<evidence type="ECO:0000256" key="4">
    <source>
        <dbReference type="ARBA" id="ARBA00022741"/>
    </source>
</evidence>
<keyword evidence="5" id="KW-0067">ATP-binding</keyword>
<dbReference type="PROSITE" id="PS50893">
    <property type="entry name" value="ABC_TRANSPORTER_2"/>
    <property type="match status" value="1"/>
</dbReference>
<dbReference type="GO" id="GO:0005743">
    <property type="term" value="C:mitochondrial inner membrane"/>
    <property type="evidence" value="ECO:0007669"/>
    <property type="project" value="TreeGrafter"/>
</dbReference>
<dbReference type="CDD" id="cd18573">
    <property type="entry name" value="ABC_6TM_ABCB10_like"/>
    <property type="match status" value="1"/>
</dbReference>
<dbReference type="Proteomes" id="UP000009131">
    <property type="component" value="Unassembled WGS sequence"/>
</dbReference>
<evidence type="ECO:0000256" key="7">
    <source>
        <dbReference type="ARBA" id="ARBA00023136"/>
    </source>
</evidence>
<evidence type="ECO:0008006" key="14">
    <source>
        <dbReference type="Google" id="ProtNLM"/>
    </source>
</evidence>
<evidence type="ECO:0000256" key="5">
    <source>
        <dbReference type="ARBA" id="ARBA00022840"/>
    </source>
</evidence>
<dbReference type="InterPro" id="IPR027417">
    <property type="entry name" value="P-loop_NTPase"/>
</dbReference>
<evidence type="ECO:0000259" key="10">
    <source>
        <dbReference type="PROSITE" id="PS50893"/>
    </source>
</evidence>
<dbReference type="EMBL" id="BABT02000007">
    <property type="protein sequence ID" value="GAA93535.1"/>
    <property type="molecule type" value="Genomic_DNA"/>
</dbReference>
<dbReference type="InterPro" id="IPR036640">
    <property type="entry name" value="ABC1_TM_sf"/>
</dbReference>
<gene>
    <name evidence="12" type="primary">Mo00179</name>
    <name evidence="12" type="ORF">E5Q_00179</name>
</gene>
<evidence type="ECO:0000256" key="2">
    <source>
        <dbReference type="ARBA" id="ARBA00005580"/>
    </source>
</evidence>
<name>G7DSH5_MIXOS</name>
<dbReference type="InterPro" id="IPR017871">
    <property type="entry name" value="ABC_transporter-like_CS"/>
</dbReference>
<feature type="transmembrane region" description="Helical" evidence="9">
    <location>
        <begin position="166"/>
        <end position="185"/>
    </location>
</feature>
<dbReference type="GO" id="GO:0090374">
    <property type="term" value="P:oligopeptide export from mitochondrion"/>
    <property type="evidence" value="ECO:0007669"/>
    <property type="project" value="TreeGrafter"/>
</dbReference>
<dbReference type="AlphaFoldDB" id="G7DSH5"/>
<feature type="transmembrane region" description="Helical" evidence="9">
    <location>
        <begin position="454"/>
        <end position="475"/>
    </location>
</feature>
<evidence type="ECO:0000256" key="6">
    <source>
        <dbReference type="ARBA" id="ARBA00022989"/>
    </source>
</evidence>
<dbReference type="GO" id="GO:0016887">
    <property type="term" value="F:ATP hydrolysis activity"/>
    <property type="evidence" value="ECO:0007669"/>
    <property type="project" value="InterPro"/>
</dbReference>
<keyword evidence="6 9" id="KW-1133">Transmembrane helix</keyword>
<feature type="transmembrane region" description="Helical" evidence="9">
    <location>
        <begin position="335"/>
        <end position="354"/>
    </location>
</feature>
<feature type="region of interest" description="Disordered" evidence="8">
    <location>
        <begin position="1"/>
        <end position="20"/>
    </location>
</feature>
<evidence type="ECO:0000313" key="12">
    <source>
        <dbReference type="EMBL" id="GAA93535.1"/>
    </source>
</evidence>
<evidence type="ECO:0000313" key="13">
    <source>
        <dbReference type="Proteomes" id="UP000009131"/>
    </source>
</evidence>
<dbReference type="InterPro" id="IPR003439">
    <property type="entry name" value="ABC_transporter-like_ATP-bd"/>
</dbReference>
<accession>G7DSH5</accession>
<feature type="compositionally biased region" description="Basic and acidic residues" evidence="8">
    <location>
        <begin position="118"/>
        <end position="135"/>
    </location>
</feature>
<dbReference type="SUPFAM" id="SSF90123">
    <property type="entry name" value="ABC transporter transmembrane region"/>
    <property type="match status" value="1"/>
</dbReference>
<dbReference type="PANTHER" id="PTHR43394">
    <property type="entry name" value="ATP-DEPENDENT PERMEASE MDL1, MITOCHONDRIAL"/>
    <property type="match status" value="1"/>
</dbReference>
<dbReference type="eggNOG" id="KOG0058">
    <property type="taxonomic scope" value="Eukaryota"/>
</dbReference>
<feature type="transmembrane region" description="Helical" evidence="9">
    <location>
        <begin position="205"/>
        <end position="224"/>
    </location>
</feature>
<evidence type="ECO:0000256" key="8">
    <source>
        <dbReference type="SAM" id="MobiDB-lite"/>
    </source>
</evidence>
<feature type="transmembrane region" description="Helical" evidence="9">
    <location>
        <begin position="412"/>
        <end position="434"/>
    </location>
</feature>
<dbReference type="Gene3D" id="1.20.1560.10">
    <property type="entry name" value="ABC transporter type 1, transmembrane domain"/>
    <property type="match status" value="1"/>
</dbReference>
<reference evidence="12 13" key="1">
    <citation type="journal article" date="2011" name="J. Gen. Appl. Microbiol.">
        <title>Draft genome sequencing of the enigmatic basidiomycete Mixia osmundae.</title>
        <authorList>
            <person name="Nishida H."/>
            <person name="Nagatsuka Y."/>
            <person name="Sugiyama J."/>
        </authorList>
    </citation>
    <scope>NUCLEOTIDE SEQUENCE [LARGE SCALE GENOMIC DNA]</scope>
    <source>
        <strain evidence="13">CBS 9802 / IAM 14324 / JCM 22182 / KY 12970</strain>
    </source>
</reference>
<dbReference type="GO" id="GO:0005524">
    <property type="term" value="F:ATP binding"/>
    <property type="evidence" value="ECO:0007669"/>
    <property type="project" value="UniProtKB-KW"/>
</dbReference>
<evidence type="ECO:0000256" key="9">
    <source>
        <dbReference type="SAM" id="Phobius"/>
    </source>
</evidence>
<evidence type="ECO:0000256" key="1">
    <source>
        <dbReference type="ARBA" id="ARBA00004141"/>
    </source>
</evidence>
<dbReference type="InParanoid" id="G7DSH5"/>